<dbReference type="Pfam" id="PF04542">
    <property type="entry name" value="Sigma70_r2"/>
    <property type="match status" value="1"/>
</dbReference>
<dbReference type="Gene3D" id="1.10.1740.10">
    <property type="match status" value="1"/>
</dbReference>
<dbReference type="RefSeq" id="WP_089921370.1">
    <property type="nucleotide sequence ID" value="NZ_FOBB01000015.1"/>
</dbReference>
<dbReference type="GO" id="GO:0003677">
    <property type="term" value="F:DNA binding"/>
    <property type="evidence" value="ECO:0007669"/>
    <property type="project" value="InterPro"/>
</dbReference>
<evidence type="ECO:0000256" key="2">
    <source>
        <dbReference type="ARBA" id="ARBA00023015"/>
    </source>
</evidence>
<comment type="similarity">
    <text evidence="1">Belongs to the sigma-70 factor family. ECF subfamily.</text>
</comment>
<dbReference type="Proteomes" id="UP000198984">
    <property type="component" value="Unassembled WGS sequence"/>
</dbReference>
<evidence type="ECO:0000256" key="3">
    <source>
        <dbReference type="ARBA" id="ARBA00023082"/>
    </source>
</evidence>
<evidence type="ECO:0000256" key="4">
    <source>
        <dbReference type="ARBA" id="ARBA00023163"/>
    </source>
</evidence>
<proteinExistence type="inferred from homology"/>
<organism evidence="7 8">
    <name type="scientific">Chitinophaga rupis</name>
    <dbReference type="NCBI Taxonomy" id="573321"/>
    <lineage>
        <taxon>Bacteria</taxon>
        <taxon>Pseudomonadati</taxon>
        <taxon>Bacteroidota</taxon>
        <taxon>Chitinophagia</taxon>
        <taxon>Chitinophagales</taxon>
        <taxon>Chitinophagaceae</taxon>
        <taxon>Chitinophaga</taxon>
    </lineage>
</organism>
<dbReference type="OrthoDB" id="9780326at2"/>
<evidence type="ECO:0000313" key="7">
    <source>
        <dbReference type="EMBL" id="SEN91854.1"/>
    </source>
</evidence>
<name>A0A1H8KG19_9BACT</name>
<dbReference type="SUPFAM" id="SSF88946">
    <property type="entry name" value="Sigma2 domain of RNA polymerase sigma factors"/>
    <property type="match status" value="1"/>
</dbReference>
<evidence type="ECO:0000256" key="1">
    <source>
        <dbReference type="ARBA" id="ARBA00010641"/>
    </source>
</evidence>
<dbReference type="GO" id="GO:0016987">
    <property type="term" value="F:sigma factor activity"/>
    <property type="evidence" value="ECO:0007669"/>
    <property type="project" value="UniProtKB-KW"/>
</dbReference>
<sequence length="168" mass="19785">MVPQQTADGFLRIITENKGLIYKVAHLYCSNDEDRKDLCQEIIYQLWRSFQRYDEQYKLSTWMYKIALNVAISFYRKGQRHARAQPLTADLLQLVPDKEPDGTEQQIRLLRQYINTLHELDRALMILYLEEKSHKEIADILGLTPTNVATRIGRVKEKLKQKFANTNN</sequence>
<gene>
    <name evidence="7" type="ORF">SAMN04488505_11533</name>
</gene>
<dbReference type="NCBIfam" id="TIGR02937">
    <property type="entry name" value="sigma70-ECF"/>
    <property type="match status" value="1"/>
</dbReference>
<feature type="domain" description="RNA polymerase sigma factor 70 region 4 type 2" evidence="6">
    <location>
        <begin position="108"/>
        <end position="159"/>
    </location>
</feature>
<evidence type="ECO:0000313" key="8">
    <source>
        <dbReference type="Proteomes" id="UP000198984"/>
    </source>
</evidence>
<dbReference type="PANTHER" id="PTHR43133:SF45">
    <property type="entry name" value="RNA POLYMERASE ECF-TYPE SIGMA FACTOR"/>
    <property type="match status" value="1"/>
</dbReference>
<dbReference type="InterPro" id="IPR036388">
    <property type="entry name" value="WH-like_DNA-bd_sf"/>
</dbReference>
<dbReference type="SUPFAM" id="SSF88659">
    <property type="entry name" value="Sigma3 and sigma4 domains of RNA polymerase sigma factors"/>
    <property type="match status" value="1"/>
</dbReference>
<evidence type="ECO:0000259" key="5">
    <source>
        <dbReference type="Pfam" id="PF04542"/>
    </source>
</evidence>
<reference evidence="7 8" key="1">
    <citation type="submission" date="2016-10" db="EMBL/GenBank/DDBJ databases">
        <authorList>
            <person name="de Groot N.N."/>
        </authorList>
    </citation>
    <scope>NUCLEOTIDE SEQUENCE [LARGE SCALE GENOMIC DNA]</scope>
    <source>
        <strain evidence="7 8">DSM 21039</strain>
    </source>
</reference>
<evidence type="ECO:0000259" key="6">
    <source>
        <dbReference type="Pfam" id="PF08281"/>
    </source>
</evidence>
<keyword evidence="4" id="KW-0804">Transcription</keyword>
<feature type="domain" description="RNA polymerase sigma-70 region 2" evidence="5">
    <location>
        <begin position="14"/>
        <end position="80"/>
    </location>
</feature>
<accession>A0A1H8KG19</accession>
<dbReference type="PANTHER" id="PTHR43133">
    <property type="entry name" value="RNA POLYMERASE ECF-TYPE SIGMA FACTO"/>
    <property type="match status" value="1"/>
</dbReference>
<dbReference type="Gene3D" id="1.10.10.10">
    <property type="entry name" value="Winged helix-like DNA-binding domain superfamily/Winged helix DNA-binding domain"/>
    <property type="match status" value="1"/>
</dbReference>
<dbReference type="InterPro" id="IPR013324">
    <property type="entry name" value="RNA_pol_sigma_r3/r4-like"/>
</dbReference>
<protein>
    <submittedName>
        <fullName evidence="7">RNA polymerase sigma-70 factor, ECF subfamily</fullName>
    </submittedName>
</protein>
<dbReference type="InterPro" id="IPR014284">
    <property type="entry name" value="RNA_pol_sigma-70_dom"/>
</dbReference>
<keyword evidence="2" id="KW-0805">Transcription regulation</keyword>
<keyword evidence="8" id="KW-1185">Reference proteome</keyword>
<dbReference type="GO" id="GO:0006352">
    <property type="term" value="P:DNA-templated transcription initiation"/>
    <property type="evidence" value="ECO:0007669"/>
    <property type="project" value="InterPro"/>
</dbReference>
<keyword evidence="3" id="KW-0731">Sigma factor</keyword>
<dbReference type="InterPro" id="IPR013249">
    <property type="entry name" value="RNA_pol_sigma70_r4_t2"/>
</dbReference>
<dbReference type="AlphaFoldDB" id="A0A1H8KG19"/>
<dbReference type="Pfam" id="PF08281">
    <property type="entry name" value="Sigma70_r4_2"/>
    <property type="match status" value="1"/>
</dbReference>
<dbReference type="InterPro" id="IPR007627">
    <property type="entry name" value="RNA_pol_sigma70_r2"/>
</dbReference>
<dbReference type="EMBL" id="FOBB01000015">
    <property type="protein sequence ID" value="SEN91854.1"/>
    <property type="molecule type" value="Genomic_DNA"/>
</dbReference>
<dbReference type="InterPro" id="IPR013325">
    <property type="entry name" value="RNA_pol_sigma_r2"/>
</dbReference>
<dbReference type="InterPro" id="IPR039425">
    <property type="entry name" value="RNA_pol_sigma-70-like"/>
</dbReference>
<dbReference type="STRING" id="573321.SAMN04488505_11533"/>
<dbReference type="CDD" id="cd06171">
    <property type="entry name" value="Sigma70_r4"/>
    <property type="match status" value="1"/>
</dbReference>